<evidence type="ECO:0000313" key="3">
    <source>
        <dbReference type="Proteomes" id="UP000321197"/>
    </source>
</evidence>
<keyword evidence="1" id="KW-0812">Transmembrane</keyword>
<proteinExistence type="predicted"/>
<dbReference type="OrthoDB" id="3536934at2"/>
<protein>
    <recommendedName>
        <fullName evidence="4">DUF2214 domain-containing protein</fullName>
    </recommendedName>
</protein>
<keyword evidence="1" id="KW-0472">Membrane</keyword>
<keyword evidence="1" id="KW-1133">Transmembrane helix</keyword>
<name>A0A511R402_9DEIN</name>
<gene>
    <name evidence="2" type="ORF">MHY01S_17780</name>
</gene>
<comment type="caution">
    <text evidence="2">The sequence shown here is derived from an EMBL/GenBank/DDBJ whole genome shotgun (WGS) entry which is preliminary data.</text>
</comment>
<feature type="transmembrane region" description="Helical" evidence="1">
    <location>
        <begin position="101"/>
        <end position="120"/>
    </location>
</feature>
<feature type="transmembrane region" description="Helical" evidence="1">
    <location>
        <begin position="66"/>
        <end position="89"/>
    </location>
</feature>
<sequence>MPAAWLNWLEWLHATPVALAMRQSEWLYPTVEILHILGFCALVGAAGLFDLRLLGLSRQIPVRQMAAHLLPVAWVGFAVAAPSGFLLLLADARSIGVSPIFMGKMALIGLAGLNAWVFHARVGRNVQEWNQGVDAPFAAKLAALLSLLVWVAVIVLGRLIAYLT</sequence>
<reference evidence="2 3" key="1">
    <citation type="submission" date="2019-07" db="EMBL/GenBank/DDBJ databases">
        <title>Whole genome shotgun sequence of Meiothermus hypogaeus NBRC 106114.</title>
        <authorList>
            <person name="Hosoyama A."/>
            <person name="Uohara A."/>
            <person name="Ohji S."/>
            <person name="Ichikawa N."/>
        </authorList>
    </citation>
    <scope>NUCLEOTIDE SEQUENCE [LARGE SCALE GENOMIC DNA]</scope>
    <source>
        <strain evidence="2 3">NBRC 106114</strain>
    </source>
</reference>
<dbReference type="EMBL" id="BJXL01000053">
    <property type="protein sequence ID" value="GEM83612.1"/>
    <property type="molecule type" value="Genomic_DNA"/>
</dbReference>
<organism evidence="2 3">
    <name type="scientific">Meiothermus hypogaeus NBRC 106114</name>
    <dbReference type="NCBI Taxonomy" id="1227553"/>
    <lineage>
        <taxon>Bacteria</taxon>
        <taxon>Thermotogati</taxon>
        <taxon>Deinococcota</taxon>
        <taxon>Deinococci</taxon>
        <taxon>Thermales</taxon>
        <taxon>Thermaceae</taxon>
        <taxon>Meiothermus</taxon>
    </lineage>
</organism>
<dbReference type="Proteomes" id="UP000321197">
    <property type="component" value="Unassembled WGS sequence"/>
</dbReference>
<dbReference type="RefSeq" id="WP_119341061.1">
    <property type="nucleotide sequence ID" value="NZ_BJXL01000053.1"/>
</dbReference>
<evidence type="ECO:0008006" key="4">
    <source>
        <dbReference type="Google" id="ProtNLM"/>
    </source>
</evidence>
<feature type="transmembrane region" description="Helical" evidence="1">
    <location>
        <begin position="141"/>
        <end position="163"/>
    </location>
</feature>
<dbReference type="AlphaFoldDB" id="A0A511R402"/>
<accession>A0A511R402</accession>
<evidence type="ECO:0000313" key="2">
    <source>
        <dbReference type="EMBL" id="GEM83612.1"/>
    </source>
</evidence>
<evidence type="ECO:0000256" key="1">
    <source>
        <dbReference type="SAM" id="Phobius"/>
    </source>
</evidence>
<feature type="transmembrane region" description="Helical" evidence="1">
    <location>
        <begin position="33"/>
        <end position="54"/>
    </location>
</feature>